<evidence type="ECO:0000313" key="1">
    <source>
        <dbReference type="EMBL" id="MBF9140010.1"/>
    </source>
</evidence>
<evidence type="ECO:0000313" key="2">
    <source>
        <dbReference type="Proteomes" id="UP000645610"/>
    </source>
</evidence>
<dbReference type="AlphaFoldDB" id="A0A931FJ14"/>
<accession>A0A931FJ14</accession>
<protein>
    <submittedName>
        <fullName evidence="1">Uncharacterized protein</fullName>
    </submittedName>
</protein>
<proteinExistence type="predicted"/>
<dbReference type="RefSeq" id="WP_196284388.1">
    <property type="nucleotide sequence ID" value="NZ_JADQDP010000001.1"/>
</dbReference>
<organism evidence="1 2">
    <name type="scientific">Hymenobacter properus</name>
    <dbReference type="NCBI Taxonomy" id="2791026"/>
    <lineage>
        <taxon>Bacteria</taxon>
        <taxon>Pseudomonadati</taxon>
        <taxon>Bacteroidota</taxon>
        <taxon>Cytophagia</taxon>
        <taxon>Cytophagales</taxon>
        <taxon>Hymenobacteraceae</taxon>
        <taxon>Hymenobacter</taxon>
    </lineage>
</organism>
<dbReference type="EMBL" id="JADQDP010000001">
    <property type="protein sequence ID" value="MBF9140010.1"/>
    <property type="molecule type" value="Genomic_DNA"/>
</dbReference>
<comment type="caution">
    <text evidence="1">The sequence shown here is derived from an EMBL/GenBank/DDBJ whole genome shotgun (WGS) entry which is preliminary data.</text>
</comment>
<dbReference type="Proteomes" id="UP000645610">
    <property type="component" value="Unassembled WGS sequence"/>
</dbReference>
<sequence>MTTAEFISKLDCNYIISYSFNRGGKLTQLKAAAGELFQRNRKQLLHVSASELPAIRAQLRNLEQLWGLNLMPLTDRAGAFHITALPIAKIGVDCADTERIRHFLQLPVVNSFDWMCAPIYRDALAFYDAQDKLIDVLNICFSCDRMVTHMGEEVYADTATYQGLKQVLTHLGHSIVEE</sequence>
<name>A0A931FJ14_9BACT</name>
<reference evidence="1 2" key="1">
    <citation type="submission" date="2020-11" db="EMBL/GenBank/DDBJ databases">
        <authorList>
            <person name="Kim M.K."/>
        </authorList>
    </citation>
    <scope>NUCLEOTIDE SEQUENCE [LARGE SCALE GENOMIC DNA]</scope>
    <source>
        <strain evidence="1 2">BT439</strain>
    </source>
</reference>
<gene>
    <name evidence="1" type="ORF">I2I01_00090</name>
</gene>
<keyword evidence="2" id="KW-1185">Reference proteome</keyword>